<proteinExistence type="predicted"/>
<keyword evidence="2" id="KW-1185">Reference proteome</keyword>
<name>A0A7J6UVG2_THATH</name>
<dbReference type="AlphaFoldDB" id="A0A7J6UVG2"/>
<sequence length="83" mass="9595">MELEVKALAWYWCGIWAGRKKYRFRDLSTNWDGVLTSMVMRSQVATGTVVGLLPATEKNVHIANVRLKLMITRKSLNLFLKRL</sequence>
<accession>A0A7J6UVG2</accession>
<gene>
    <name evidence="1" type="ORF">FRX31_033962</name>
</gene>
<protein>
    <submittedName>
        <fullName evidence="1">Uncharacterized protein</fullName>
    </submittedName>
</protein>
<organism evidence="1 2">
    <name type="scientific">Thalictrum thalictroides</name>
    <name type="common">Rue-anemone</name>
    <name type="synonym">Anemone thalictroides</name>
    <dbReference type="NCBI Taxonomy" id="46969"/>
    <lineage>
        <taxon>Eukaryota</taxon>
        <taxon>Viridiplantae</taxon>
        <taxon>Streptophyta</taxon>
        <taxon>Embryophyta</taxon>
        <taxon>Tracheophyta</taxon>
        <taxon>Spermatophyta</taxon>
        <taxon>Magnoliopsida</taxon>
        <taxon>Ranunculales</taxon>
        <taxon>Ranunculaceae</taxon>
        <taxon>Thalictroideae</taxon>
        <taxon>Thalictrum</taxon>
    </lineage>
</organism>
<comment type="caution">
    <text evidence="1">The sequence shown here is derived from an EMBL/GenBank/DDBJ whole genome shotgun (WGS) entry which is preliminary data.</text>
</comment>
<dbReference type="EMBL" id="JABWDY010042724">
    <property type="protein sequence ID" value="KAF5176451.1"/>
    <property type="molecule type" value="Genomic_DNA"/>
</dbReference>
<dbReference type="Proteomes" id="UP000554482">
    <property type="component" value="Unassembled WGS sequence"/>
</dbReference>
<evidence type="ECO:0000313" key="1">
    <source>
        <dbReference type="EMBL" id="KAF5176451.1"/>
    </source>
</evidence>
<evidence type="ECO:0000313" key="2">
    <source>
        <dbReference type="Proteomes" id="UP000554482"/>
    </source>
</evidence>
<reference evidence="1 2" key="1">
    <citation type="submission" date="2020-06" db="EMBL/GenBank/DDBJ databases">
        <title>Transcriptomic and genomic resources for Thalictrum thalictroides and T. hernandezii: Facilitating candidate gene discovery in an emerging model plant lineage.</title>
        <authorList>
            <person name="Arias T."/>
            <person name="Riano-Pachon D.M."/>
            <person name="Di Stilio V.S."/>
        </authorList>
    </citation>
    <scope>NUCLEOTIDE SEQUENCE [LARGE SCALE GENOMIC DNA]</scope>
    <source>
        <strain evidence="2">cv. WT478/WT964</strain>
        <tissue evidence="1">Leaves</tissue>
    </source>
</reference>